<evidence type="ECO:0000313" key="4">
    <source>
        <dbReference type="Proteomes" id="UP001470230"/>
    </source>
</evidence>
<name>A0ABR2HTW7_9EUKA</name>
<evidence type="ECO:0000256" key="2">
    <source>
        <dbReference type="SAM" id="MobiDB-lite"/>
    </source>
</evidence>
<evidence type="ECO:0000256" key="1">
    <source>
        <dbReference type="SAM" id="Coils"/>
    </source>
</evidence>
<comment type="caution">
    <text evidence="3">The sequence shown here is derived from an EMBL/GenBank/DDBJ whole genome shotgun (WGS) entry which is preliminary data.</text>
</comment>
<reference evidence="3 4" key="1">
    <citation type="submission" date="2024-04" db="EMBL/GenBank/DDBJ databases">
        <title>Tritrichomonas musculus Genome.</title>
        <authorList>
            <person name="Alves-Ferreira E."/>
            <person name="Grigg M."/>
            <person name="Lorenzi H."/>
            <person name="Galac M."/>
        </authorList>
    </citation>
    <scope>NUCLEOTIDE SEQUENCE [LARGE SCALE GENOMIC DNA]</scope>
    <source>
        <strain evidence="3 4">EAF2021</strain>
    </source>
</reference>
<sequence>MPVYYFHFLKMSENQVLNSTPSNSIRKLSPTRRIPSSPKSSNQMDAALEKQKQILEQYKETNTALSKYKEKTEESITQSKKVLDEEKAKTNEMINDIVLKNEEMLNQKKSENDKKIQELKESPLFDSEPIQSMKNSFSEMKSNVEEIKNDFSQNFQNFMNDFHSIQSQALSKKIQKSNINDVKDSIANLQKAIEDKRDNDAIKQADYLNSRKLSLSENSITYNQMPNDSIDYVERSIELSDDELFPHTPHINAFLKKFCAKNAKWLD</sequence>
<accession>A0ABR2HTW7</accession>
<evidence type="ECO:0000313" key="3">
    <source>
        <dbReference type="EMBL" id="KAK8852569.1"/>
    </source>
</evidence>
<organism evidence="3 4">
    <name type="scientific">Tritrichomonas musculus</name>
    <dbReference type="NCBI Taxonomy" id="1915356"/>
    <lineage>
        <taxon>Eukaryota</taxon>
        <taxon>Metamonada</taxon>
        <taxon>Parabasalia</taxon>
        <taxon>Tritrichomonadida</taxon>
        <taxon>Tritrichomonadidae</taxon>
        <taxon>Tritrichomonas</taxon>
    </lineage>
</organism>
<protein>
    <submittedName>
        <fullName evidence="3">Uncharacterized protein</fullName>
    </submittedName>
</protein>
<dbReference type="EMBL" id="JAPFFF010000023">
    <property type="protein sequence ID" value="KAK8852569.1"/>
    <property type="molecule type" value="Genomic_DNA"/>
</dbReference>
<feature type="region of interest" description="Disordered" evidence="2">
    <location>
        <begin position="19"/>
        <end position="46"/>
    </location>
</feature>
<gene>
    <name evidence="3" type="ORF">M9Y10_017557</name>
</gene>
<feature type="coiled-coil region" evidence="1">
    <location>
        <begin position="130"/>
        <end position="199"/>
    </location>
</feature>
<keyword evidence="4" id="KW-1185">Reference proteome</keyword>
<keyword evidence="1" id="KW-0175">Coiled coil</keyword>
<proteinExistence type="predicted"/>
<dbReference type="Proteomes" id="UP001470230">
    <property type="component" value="Unassembled WGS sequence"/>
</dbReference>